<keyword evidence="2" id="KW-0963">Cytoplasm</keyword>
<dbReference type="PANTHER" id="PTHR32268:SF11">
    <property type="entry name" value="HOMOSERINE O-ACETYLTRANSFERASE"/>
    <property type="match status" value="1"/>
</dbReference>
<comment type="subunit">
    <text evidence="2">Homodimer.</text>
</comment>
<feature type="binding site" evidence="2">
    <location>
        <position position="357"/>
    </location>
    <ligand>
        <name>substrate</name>
    </ligand>
</feature>
<dbReference type="GO" id="GO:0004414">
    <property type="term" value="F:homoserine O-acetyltransferase activity"/>
    <property type="evidence" value="ECO:0007669"/>
    <property type="project" value="UniProtKB-UniRule"/>
</dbReference>
<reference evidence="5" key="1">
    <citation type="submission" date="2023-06" db="EMBL/GenBank/DDBJ databases">
        <title>lsaBGC provides a comprehensive framework for evolutionary analysis of biosynthetic gene clusters within focal taxa.</title>
        <authorList>
            <person name="Salamzade R."/>
            <person name="Sandstrom S."/>
            <person name="Kalan L.R."/>
        </authorList>
    </citation>
    <scope>NUCLEOTIDE SEQUENCE</scope>
    <source>
        <strain evidence="5">P3-SID899</strain>
    </source>
</reference>
<sequence length="376" mass="39283">MTAVATRPSRTALPRGGRHRLRVGELRTETGGLLPDVELAYETWGTLAADGSNAVLVLHALTGDAHVAAHEQDPTPGWWDALVGPGRAVDTDRWFVVAPAMIGGCHGSTGPSTPAPDGRPWGSRFPFLTLRDAVEAERRLADHLGIGAWHAVIGGSMGGARALEWAATHPARVAGVGVLAATAASSADQIAWGQAQTAAIRLDPDFQGGDYYPGPGPVAGLGIARRIAHTTYRTAGELGQRFGREPQGVEDPFGTVVGVPGGRGRYAVESYLDHQAAKLADRFDANSYLVVTEALMGHDVGRGRGGVAAALADYRGRAFVAAVDSDRLYLPAESEALAAALPARPPVHTIASPIGHDGFLTEYGQVADTLKRALAL</sequence>
<dbReference type="Pfam" id="PF00561">
    <property type="entry name" value="Abhydrolase_1"/>
    <property type="match status" value="1"/>
</dbReference>
<feature type="active site" evidence="2 3">
    <location>
        <position position="326"/>
    </location>
</feature>
<keyword evidence="2" id="KW-0028">Amino-acid biosynthesis</keyword>
<evidence type="ECO:0000259" key="4">
    <source>
        <dbReference type="Pfam" id="PF00561"/>
    </source>
</evidence>
<feature type="binding site" evidence="2">
    <location>
        <position position="225"/>
    </location>
    <ligand>
        <name>substrate</name>
    </ligand>
</feature>
<dbReference type="HAMAP" id="MF_00296">
    <property type="entry name" value="MetX_acyltransf"/>
    <property type="match status" value="1"/>
</dbReference>
<name>A0AAP3AG88_MICLU</name>
<dbReference type="EMBL" id="JALXKZ020000006">
    <property type="protein sequence ID" value="MCV7628589.1"/>
    <property type="molecule type" value="Genomic_DNA"/>
</dbReference>
<dbReference type="InterPro" id="IPR008220">
    <property type="entry name" value="HAT_MetX-like"/>
</dbReference>
<feature type="active site" evidence="2 3">
    <location>
        <position position="356"/>
    </location>
</feature>
<dbReference type="NCBIfam" id="TIGR01392">
    <property type="entry name" value="homoserO_Ac_trn"/>
    <property type="match status" value="1"/>
</dbReference>
<dbReference type="GO" id="GO:0009086">
    <property type="term" value="P:methionine biosynthetic process"/>
    <property type="evidence" value="ECO:0007669"/>
    <property type="project" value="UniProtKB-UniRule"/>
</dbReference>
<dbReference type="InterPro" id="IPR000073">
    <property type="entry name" value="AB_hydrolase_1"/>
</dbReference>
<evidence type="ECO:0000313" key="6">
    <source>
        <dbReference type="Proteomes" id="UP001205867"/>
    </source>
</evidence>
<evidence type="ECO:0000256" key="2">
    <source>
        <dbReference type="HAMAP-Rule" id="MF_00296"/>
    </source>
</evidence>
<dbReference type="GO" id="GO:0005737">
    <property type="term" value="C:cytoplasm"/>
    <property type="evidence" value="ECO:0007669"/>
    <property type="project" value="UniProtKB-SubCell"/>
</dbReference>
<comment type="caution">
    <text evidence="5">The sequence shown here is derived from an EMBL/GenBank/DDBJ whole genome shotgun (WGS) entry which is preliminary data.</text>
</comment>
<comment type="similarity">
    <text evidence="2">Belongs to the AB hydrolase superfamily. MetX family.</text>
</comment>
<protein>
    <recommendedName>
        <fullName evidence="2">Homoserine O-acetyltransferase</fullName>
        <shortName evidence="2">HAT</shortName>
        <ecNumber evidence="2">2.3.1.31</ecNumber>
    </recommendedName>
    <alternativeName>
        <fullName evidence="2">Homoserine transacetylase</fullName>
        <shortName evidence="2">HTA</shortName>
    </alternativeName>
</protein>
<dbReference type="PANTHER" id="PTHR32268">
    <property type="entry name" value="HOMOSERINE O-ACETYLTRANSFERASE"/>
    <property type="match status" value="1"/>
</dbReference>
<dbReference type="InterPro" id="IPR029058">
    <property type="entry name" value="AB_hydrolase_fold"/>
</dbReference>
<dbReference type="GO" id="GO:0009092">
    <property type="term" value="P:homoserine metabolic process"/>
    <property type="evidence" value="ECO:0007669"/>
    <property type="project" value="TreeGrafter"/>
</dbReference>
<keyword evidence="1 2" id="KW-0808">Transferase</keyword>
<evidence type="ECO:0000313" key="5">
    <source>
        <dbReference type="EMBL" id="MCV7628589.1"/>
    </source>
</evidence>
<organism evidence="5 6">
    <name type="scientific">Micrococcus luteus</name>
    <name type="common">Micrococcus lysodeikticus</name>
    <dbReference type="NCBI Taxonomy" id="1270"/>
    <lineage>
        <taxon>Bacteria</taxon>
        <taxon>Bacillati</taxon>
        <taxon>Actinomycetota</taxon>
        <taxon>Actinomycetes</taxon>
        <taxon>Micrococcales</taxon>
        <taxon>Micrococcaceae</taxon>
        <taxon>Micrococcus</taxon>
    </lineage>
</organism>
<accession>A0AAP3AG88</accession>
<dbReference type="AlphaFoldDB" id="A0AAP3AG88"/>
<dbReference type="Gene3D" id="1.10.1740.110">
    <property type="match status" value="1"/>
</dbReference>
<gene>
    <name evidence="2" type="primary">metXA</name>
    <name evidence="5" type="ORF">M3A82_004430</name>
</gene>
<evidence type="ECO:0000256" key="3">
    <source>
        <dbReference type="PIRSR" id="PIRSR000443-1"/>
    </source>
</evidence>
<comment type="subcellular location">
    <subcellularLocation>
        <location evidence="2">Cytoplasm</location>
    </subcellularLocation>
</comment>
<dbReference type="PIRSF" id="PIRSF000443">
    <property type="entry name" value="Homoser_Ac_trans"/>
    <property type="match status" value="1"/>
</dbReference>
<comment type="pathway">
    <text evidence="2">Amino-acid biosynthesis; L-methionine biosynthesis via de novo pathway; O-acetyl-L-homoserine from L-homoserine: step 1/1.</text>
</comment>
<comment type="caution">
    <text evidence="2">Lacks conserved residue(s) required for the propagation of feature annotation.</text>
</comment>
<evidence type="ECO:0000256" key="1">
    <source>
        <dbReference type="ARBA" id="ARBA00022679"/>
    </source>
</evidence>
<comment type="function">
    <text evidence="2">Transfers an acetyl group from acetyl-CoA to L-homoserine, forming acetyl-L-homoserine.</text>
</comment>
<dbReference type="Proteomes" id="UP001205867">
    <property type="component" value="Unassembled WGS sequence"/>
</dbReference>
<keyword evidence="2" id="KW-0486">Methionine biosynthesis</keyword>
<dbReference type="Gene3D" id="3.40.50.1820">
    <property type="entry name" value="alpha/beta hydrolase"/>
    <property type="match status" value="1"/>
</dbReference>
<proteinExistence type="inferred from homology"/>
<comment type="catalytic activity">
    <reaction evidence="2">
        <text>L-homoserine + acetyl-CoA = O-acetyl-L-homoserine + CoA</text>
        <dbReference type="Rhea" id="RHEA:13701"/>
        <dbReference type="ChEBI" id="CHEBI:57287"/>
        <dbReference type="ChEBI" id="CHEBI:57288"/>
        <dbReference type="ChEBI" id="CHEBI:57476"/>
        <dbReference type="ChEBI" id="CHEBI:57716"/>
        <dbReference type="EC" id="2.3.1.31"/>
    </reaction>
</comment>
<dbReference type="EC" id="2.3.1.31" evidence="2"/>
<feature type="active site" description="Nucleophile" evidence="2 3">
    <location>
        <position position="156"/>
    </location>
</feature>
<dbReference type="SUPFAM" id="SSF53474">
    <property type="entry name" value="alpha/beta-Hydrolases"/>
    <property type="match status" value="1"/>
</dbReference>
<dbReference type="NCBIfam" id="NF001209">
    <property type="entry name" value="PRK00175.1"/>
    <property type="match status" value="1"/>
</dbReference>
<keyword evidence="2 5" id="KW-0012">Acyltransferase</keyword>
<dbReference type="RefSeq" id="WP_002856250.1">
    <property type="nucleotide sequence ID" value="NZ_CBDRLD010000011.1"/>
</dbReference>
<feature type="domain" description="AB hydrolase-1" evidence="4">
    <location>
        <begin position="53"/>
        <end position="343"/>
    </location>
</feature>